<accession>A0AAV4R037</accession>
<reference evidence="1 2" key="1">
    <citation type="submission" date="2021-06" db="EMBL/GenBank/DDBJ databases">
        <title>Caerostris extrusa draft genome.</title>
        <authorList>
            <person name="Kono N."/>
            <person name="Arakawa K."/>
        </authorList>
    </citation>
    <scope>NUCLEOTIDE SEQUENCE [LARGE SCALE GENOMIC DNA]</scope>
</reference>
<evidence type="ECO:0000313" key="1">
    <source>
        <dbReference type="EMBL" id="GIY13715.1"/>
    </source>
</evidence>
<comment type="caution">
    <text evidence="1">The sequence shown here is derived from an EMBL/GenBank/DDBJ whole genome shotgun (WGS) entry which is preliminary data.</text>
</comment>
<evidence type="ECO:0008006" key="3">
    <source>
        <dbReference type="Google" id="ProtNLM"/>
    </source>
</evidence>
<dbReference type="Proteomes" id="UP001054945">
    <property type="component" value="Unassembled WGS sequence"/>
</dbReference>
<keyword evidence="2" id="KW-1185">Reference proteome</keyword>
<gene>
    <name evidence="1" type="primary">AVEN_132426_1</name>
    <name evidence="1" type="ORF">CEXT_87781</name>
</gene>
<sequence>MVPGLPCLSWVKCSPVIFRLGVCRAVSRTTTEPPNASSGGGMGWTCGMSITSTKRFPLQLRTSLVFFGARKQIFSLNRCVRNREYSSSVCTLEGFPKDGFLKAPKAYTIGH</sequence>
<evidence type="ECO:0000313" key="2">
    <source>
        <dbReference type="Proteomes" id="UP001054945"/>
    </source>
</evidence>
<proteinExistence type="predicted"/>
<name>A0AAV4R037_CAEEX</name>
<organism evidence="1 2">
    <name type="scientific">Caerostris extrusa</name>
    <name type="common">Bark spider</name>
    <name type="synonym">Caerostris bankana</name>
    <dbReference type="NCBI Taxonomy" id="172846"/>
    <lineage>
        <taxon>Eukaryota</taxon>
        <taxon>Metazoa</taxon>
        <taxon>Ecdysozoa</taxon>
        <taxon>Arthropoda</taxon>
        <taxon>Chelicerata</taxon>
        <taxon>Arachnida</taxon>
        <taxon>Araneae</taxon>
        <taxon>Araneomorphae</taxon>
        <taxon>Entelegynae</taxon>
        <taxon>Araneoidea</taxon>
        <taxon>Araneidae</taxon>
        <taxon>Caerostris</taxon>
    </lineage>
</organism>
<protein>
    <recommendedName>
        <fullName evidence="3">Secreted protein</fullName>
    </recommendedName>
</protein>
<dbReference type="AlphaFoldDB" id="A0AAV4R037"/>
<dbReference type="EMBL" id="BPLR01006988">
    <property type="protein sequence ID" value="GIY13715.1"/>
    <property type="molecule type" value="Genomic_DNA"/>
</dbReference>